<dbReference type="NCBIfam" id="TIGR03968">
    <property type="entry name" value="mycofact_TetR"/>
    <property type="match status" value="1"/>
</dbReference>
<evidence type="ECO:0000259" key="6">
    <source>
        <dbReference type="PROSITE" id="PS50977"/>
    </source>
</evidence>
<dbReference type="InterPro" id="IPR023772">
    <property type="entry name" value="DNA-bd_HTH_TetR-type_CS"/>
</dbReference>
<dbReference type="PRINTS" id="PR00455">
    <property type="entry name" value="HTHTETR"/>
</dbReference>
<dbReference type="OrthoDB" id="956698at2"/>
<dbReference type="InterPro" id="IPR050109">
    <property type="entry name" value="HTH-type_TetR-like_transc_reg"/>
</dbReference>
<dbReference type="SUPFAM" id="SSF46689">
    <property type="entry name" value="Homeodomain-like"/>
    <property type="match status" value="1"/>
</dbReference>
<dbReference type="GO" id="GO:0000976">
    <property type="term" value="F:transcription cis-regulatory region binding"/>
    <property type="evidence" value="ECO:0007669"/>
    <property type="project" value="TreeGrafter"/>
</dbReference>
<dbReference type="InterPro" id="IPR023851">
    <property type="entry name" value="Tscrpt_reg_TetR-type"/>
</dbReference>
<dbReference type="Pfam" id="PF17754">
    <property type="entry name" value="TetR_C_14"/>
    <property type="match status" value="1"/>
</dbReference>
<feature type="domain" description="HTH tetR-type" evidence="6">
    <location>
        <begin position="23"/>
        <end position="83"/>
    </location>
</feature>
<evidence type="ECO:0000313" key="8">
    <source>
        <dbReference type="Proteomes" id="UP000230161"/>
    </source>
</evidence>
<feature type="DNA-binding region" description="H-T-H motif" evidence="4">
    <location>
        <begin position="46"/>
        <end position="65"/>
    </location>
</feature>
<evidence type="ECO:0000256" key="1">
    <source>
        <dbReference type="ARBA" id="ARBA00023015"/>
    </source>
</evidence>
<dbReference type="InterPro" id="IPR001647">
    <property type="entry name" value="HTH_TetR"/>
</dbReference>
<name>A0A2M9BB70_9MICO</name>
<dbReference type="PANTHER" id="PTHR30055">
    <property type="entry name" value="HTH-TYPE TRANSCRIPTIONAL REGULATOR RUTR"/>
    <property type="match status" value="1"/>
</dbReference>
<organism evidence="7 8">
    <name type="scientific">Compostimonas suwonensis</name>
    <dbReference type="NCBI Taxonomy" id="1048394"/>
    <lineage>
        <taxon>Bacteria</taxon>
        <taxon>Bacillati</taxon>
        <taxon>Actinomycetota</taxon>
        <taxon>Actinomycetes</taxon>
        <taxon>Micrococcales</taxon>
        <taxon>Microbacteriaceae</taxon>
        <taxon>Compostimonas</taxon>
    </lineage>
</organism>
<feature type="region of interest" description="Disordered" evidence="5">
    <location>
        <begin position="1"/>
        <end position="23"/>
    </location>
</feature>
<dbReference type="AlphaFoldDB" id="A0A2M9BB70"/>
<protein>
    <submittedName>
        <fullName evidence="7">Mycofactocin system transcriptional regulator</fullName>
    </submittedName>
</protein>
<dbReference type="Pfam" id="PF00440">
    <property type="entry name" value="TetR_N"/>
    <property type="match status" value="1"/>
</dbReference>
<keyword evidence="3" id="KW-0804">Transcription</keyword>
<keyword evidence="2 4" id="KW-0238">DNA-binding</keyword>
<dbReference type="GO" id="GO:0003700">
    <property type="term" value="F:DNA-binding transcription factor activity"/>
    <property type="evidence" value="ECO:0007669"/>
    <property type="project" value="TreeGrafter"/>
</dbReference>
<evidence type="ECO:0000256" key="2">
    <source>
        <dbReference type="ARBA" id="ARBA00023125"/>
    </source>
</evidence>
<dbReference type="Gene3D" id="1.10.10.60">
    <property type="entry name" value="Homeodomain-like"/>
    <property type="match status" value="1"/>
</dbReference>
<evidence type="ECO:0000256" key="5">
    <source>
        <dbReference type="SAM" id="MobiDB-lite"/>
    </source>
</evidence>
<dbReference type="RefSeq" id="WP_100346083.1">
    <property type="nucleotide sequence ID" value="NZ_PGFB01000007.1"/>
</dbReference>
<proteinExistence type="predicted"/>
<evidence type="ECO:0000256" key="3">
    <source>
        <dbReference type="ARBA" id="ARBA00023163"/>
    </source>
</evidence>
<keyword evidence="1" id="KW-0805">Transcription regulation</keyword>
<dbReference type="PANTHER" id="PTHR30055:SF238">
    <property type="entry name" value="MYCOFACTOCIN BIOSYNTHESIS TRANSCRIPTIONAL REGULATOR MFTR-RELATED"/>
    <property type="match status" value="1"/>
</dbReference>
<dbReference type="EMBL" id="PGFB01000007">
    <property type="protein sequence ID" value="PJJ55186.1"/>
    <property type="molecule type" value="Genomic_DNA"/>
</dbReference>
<dbReference type="InterPro" id="IPR009057">
    <property type="entry name" value="Homeodomain-like_sf"/>
</dbReference>
<reference evidence="7 8" key="1">
    <citation type="submission" date="2017-11" db="EMBL/GenBank/DDBJ databases">
        <title>Genomic Encyclopedia of Archaeal and Bacterial Type Strains, Phase II (KMG-II): From Individual Species to Whole Genera.</title>
        <authorList>
            <person name="Goeker M."/>
        </authorList>
    </citation>
    <scope>NUCLEOTIDE SEQUENCE [LARGE SCALE GENOMIC DNA]</scope>
    <source>
        <strain evidence="7 8">DSM 25625</strain>
    </source>
</reference>
<dbReference type="PROSITE" id="PS50977">
    <property type="entry name" value="HTH_TETR_2"/>
    <property type="match status" value="1"/>
</dbReference>
<evidence type="ECO:0000313" key="7">
    <source>
        <dbReference type="EMBL" id="PJJ55186.1"/>
    </source>
</evidence>
<dbReference type="PROSITE" id="PS01081">
    <property type="entry name" value="HTH_TETR_1"/>
    <property type="match status" value="1"/>
</dbReference>
<sequence>MPSDEPDDAQRAAPLARIGRQPSTSHAELSHVALQLFIEHGFDNTTVDDIAASAGIGRRTFFRYFPSKNDLPWGDFETLLDRMRVFLRELPADMPVVDALCTAVIEFNRFPLEEVPYHRQRMELLLNVPSLMAHSTLRYTAWRQVLAEYVAGRLDVPVDSLRPQTLAWAFLAVSLSAYEQWLKHDDADLIQLLSEAFRMLDTAFDRQEHSLPPASPPSPPGP</sequence>
<accession>A0A2M9BB70</accession>
<keyword evidence="8" id="KW-1185">Reference proteome</keyword>
<dbReference type="InterPro" id="IPR041347">
    <property type="entry name" value="MftR_C"/>
</dbReference>
<evidence type="ECO:0000256" key="4">
    <source>
        <dbReference type="PROSITE-ProRule" id="PRU00335"/>
    </source>
</evidence>
<comment type="caution">
    <text evidence="7">The sequence shown here is derived from an EMBL/GenBank/DDBJ whole genome shotgun (WGS) entry which is preliminary data.</text>
</comment>
<dbReference type="Proteomes" id="UP000230161">
    <property type="component" value="Unassembled WGS sequence"/>
</dbReference>
<gene>
    <name evidence="7" type="ORF">CLV54_3322</name>
</gene>
<dbReference type="Gene3D" id="1.10.357.10">
    <property type="entry name" value="Tetracycline Repressor, domain 2"/>
    <property type="match status" value="1"/>
</dbReference>